<dbReference type="EMBL" id="CAAALY010263684">
    <property type="protein sequence ID" value="VEL40100.1"/>
    <property type="molecule type" value="Genomic_DNA"/>
</dbReference>
<proteinExistence type="predicted"/>
<feature type="active site" description="Glycyl thioester intermediate" evidence="5">
    <location>
        <position position="67"/>
    </location>
</feature>
<evidence type="ECO:0000259" key="6">
    <source>
        <dbReference type="PROSITE" id="PS50237"/>
    </source>
</evidence>
<sequence>MNSESCQDTLDAFWSVVGSLSEADKRALLRFVTACSRPPMFGFRDLQPPFTIQVTDQTDRLPTSSTCVNLLKLPDFREPGLLRERLLYAIRANAGFEYS</sequence>
<feature type="domain" description="HECT" evidence="6">
    <location>
        <begin position="13"/>
        <end position="99"/>
    </location>
</feature>
<dbReference type="Gene3D" id="3.30.2410.10">
    <property type="entry name" value="Hect, E3 ligase catalytic domain"/>
    <property type="match status" value="1"/>
</dbReference>
<organism evidence="7 8">
    <name type="scientific">Protopolystoma xenopodis</name>
    <dbReference type="NCBI Taxonomy" id="117903"/>
    <lineage>
        <taxon>Eukaryota</taxon>
        <taxon>Metazoa</taxon>
        <taxon>Spiralia</taxon>
        <taxon>Lophotrochozoa</taxon>
        <taxon>Platyhelminthes</taxon>
        <taxon>Monogenea</taxon>
        <taxon>Polyopisthocotylea</taxon>
        <taxon>Polystomatidea</taxon>
        <taxon>Polystomatidae</taxon>
        <taxon>Protopolystoma</taxon>
    </lineage>
</organism>
<evidence type="ECO:0000256" key="1">
    <source>
        <dbReference type="ARBA" id="ARBA00000885"/>
    </source>
</evidence>
<dbReference type="Pfam" id="PF00632">
    <property type="entry name" value="HECT"/>
    <property type="match status" value="1"/>
</dbReference>
<gene>
    <name evidence="7" type="ORF">PXEA_LOCUS33540</name>
</gene>
<evidence type="ECO:0000313" key="8">
    <source>
        <dbReference type="Proteomes" id="UP000784294"/>
    </source>
</evidence>
<dbReference type="OrthoDB" id="8068875at2759"/>
<dbReference type="PANTHER" id="PTHR45700">
    <property type="entry name" value="UBIQUITIN-PROTEIN LIGASE E3C"/>
    <property type="match status" value="1"/>
</dbReference>
<keyword evidence="8" id="KW-1185">Reference proteome</keyword>
<evidence type="ECO:0000256" key="3">
    <source>
        <dbReference type="ARBA" id="ARBA00022679"/>
    </source>
</evidence>
<name>A0A3S5AXE9_9PLAT</name>
<accession>A0A3S5AXE9</accession>
<comment type="caution">
    <text evidence="7">The sequence shown here is derived from an EMBL/GenBank/DDBJ whole genome shotgun (WGS) entry which is preliminary data.</text>
</comment>
<dbReference type="InterPro" id="IPR044611">
    <property type="entry name" value="E3A/B/C-like"/>
</dbReference>
<dbReference type="PROSITE" id="PS50237">
    <property type="entry name" value="HECT"/>
    <property type="match status" value="1"/>
</dbReference>
<dbReference type="AlphaFoldDB" id="A0A3S5AXE9"/>
<keyword evidence="4 5" id="KW-0833">Ubl conjugation pathway</keyword>
<dbReference type="Proteomes" id="UP000784294">
    <property type="component" value="Unassembled WGS sequence"/>
</dbReference>
<reference evidence="7" key="1">
    <citation type="submission" date="2018-11" db="EMBL/GenBank/DDBJ databases">
        <authorList>
            <consortium name="Pathogen Informatics"/>
        </authorList>
    </citation>
    <scope>NUCLEOTIDE SEQUENCE</scope>
</reference>
<evidence type="ECO:0000256" key="5">
    <source>
        <dbReference type="PROSITE-ProRule" id="PRU00104"/>
    </source>
</evidence>
<protein>
    <recommendedName>
        <fullName evidence="2">HECT-type E3 ubiquitin transferase</fullName>
        <ecNumber evidence="2">2.3.2.26</ecNumber>
    </recommendedName>
</protein>
<evidence type="ECO:0000256" key="4">
    <source>
        <dbReference type="ARBA" id="ARBA00022786"/>
    </source>
</evidence>
<dbReference type="InterPro" id="IPR035983">
    <property type="entry name" value="Hect_E3_ubiquitin_ligase"/>
</dbReference>
<dbReference type="GO" id="GO:0000209">
    <property type="term" value="P:protein polyubiquitination"/>
    <property type="evidence" value="ECO:0007669"/>
    <property type="project" value="InterPro"/>
</dbReference>
<comment type="catalytic activity">
    <reaction evidence="1">
        <text>S-ubiquitinyl-[E2 ubiquitin-conjugating enzyme]-L-cysteine + [acceptor protein]-L-lysine = [E2 ubiquitin-conjugating enzyme]-L-cysteine + N(6)-ubiquitinyl-[acceptor protein]-L-lysine.</text>
        <dbReference type="EC" id="2.3.2.26"/>
    </reaction>
</comment>
<dbReference type="PANTHER" id="PTHR45700:SF2">
    <property type="entry name" value="UBIQUITIN-PROTEIN LIGASE E3C"/>
    <property type="match status" value="1"/>
</dbReference>
<dbReference type="GO" id="GO:0006511">
    <property type="term" value="P:ubiquitin-dependent protein catabolic process"/>
    <property type="evidence" value="ECO:0007669"/>
    <property type="project" value="TreeGrafter"/>
</dbReference>
<dbReference type="SUPFAM" id="SSF56204">
    <property type="entry name" value="Hect, E3 ligase catalytic domain"/>
    <property type="match status" value="1"/>
</dbReference>
<dbReference type="GO" id="GO:0061630">
    <property type="term" value="F:ubiquitin protein ligase activity"/>
    <property type="evidence" value="ECO:0007669"/>
    <property type="project" value="UniProtKB-EC"/>
</dbReference>
<dbReference type="InterPro" id="IPR000569">
    <property type="entry name" value="HECT_dom"/>
</dbReference>
<evidence type="ECO:0000313" key="7">
    <source>
        <dbReference type="EMBL" id="VEL40100.1"/>
    </source>
</evidence>
<keyword evidence="3" id="KW-0808">Transferase</keyword>
<dbReference type="EC" id="2.3.2.26" evidence="2"/>
<evidence type="ECO:0000256" key="2">
    <source>
        <dbReference type="ARBA" id="ARBA00012485"/>
    </source>
</evidence>